<dbReference type="Pfam" id="PF23236">
    <property type="entry name" value="WHD_2nd_Lhr"/>
    <property type="match status" value="1"/>
</dbReference>
<dbReference type="EMBL" id="MVBN01000001">
    <property type="protein sequence ID" value="OOK84668.1"/>
    <property type="molecule type" value="Genomic_DNA"/>
</dbReference>
<feature type="domain" description="Large helicase-related protein winged-helix" evidence="2">
    <location>
        <begin position="72"/>
        <end position="176"/>
    </location>
</feature>
<name>A0A1V3Y031_MYCKA</name>
<dbReference type="Pfam" id="PF23235">
    <property type="entry name" value="WHD_3rd_Lhr"/>
    <property type="match status" value="1"/>
</dbReference>
<organism evidence="3 4">
    <name type="scientific">Mycobacterium kansasii</name>
    <dbReference type="NCBI Taxonomy" id="1768"/>
    <lineage>
        <taxon>Bacteria</taxon>
        <taxon>Bacillati</taxon>
        <taxon>Actinomycetota</taxon>
        <taxon>Actinomycetes</taxon>
        <taxon>Mycobacteriales</taxon>
        <taxon>Mycobacteriaceae</taxon>
        <taxon>Mycobacterium</taxon>
    </lineage>
</organism>
<reference evidence="3 4" key="1">
    <citation type="submission" date="2017-02" db="EMBL/GenBank/DDBJ databases">
        <title>Complete genome sequences of Mycobacterium kansasii strains isolated from rhesus macaques.</title>
        <authorList>
            <person name="Panda A."/>
            <person name="Nagaraj S."/>
            <person name="Zhao X."/>
            <person name="Tettelin H."/>
            <person name="Detolla L.J."/>
        </authorList>
    </citation>
    <scope>NUCLEOTIDE SEQUENCE [LARGE SCALE GENOMIC DNA]</scope>
    <source>
        <strain evidence="3 4">11-3469</strain>
    </source>
</reference>
<dbReference type="InterPro" id="IPR055369">
    <property type="entry name" value="WH2_Lhr"/>
</dbReference>
<dbReference type="AlphaFoldDB" id="A0A1V3Y031"/>
<evidence type="ECO:0000259" key="2">
    <source>
        <dbReference type="Pfam" id="PF23236"/>
    </source>
</evidence>
<dbReference type="Proteomes" id="UP000188532">
    <property type="component" value="Unassembled WGS sequence"/>
</dbReference>
<proteinExistence type="predicted"/>
<evidence type="ECO:0000259" key="1">
    <source>
        <dbReference type="Pfam" id="PF23235"/>
    </source>
</evidence>
<comment type="caution">
    <text evidence="3">The sequence shown here is derived from an EMBL/GenBank/DDBJ whole genome shotgun (WGS) entry which is preliminary data.</text>
</comment>
<protein>
    <recommendedName>
        <fullName evidence="5">DEAD/H associated family protein</fullName>
    </recommendedName>
</protein>
<feature type="domain" description="Large helicase-related protein winged-helix" evidence="1">
    <location>
        <begin position="268"/>
        <end position="357"/>
    </location>
</feature>
<evidence type="ECO:0000313" key="3">
    <source>
        <dbReference type="EMBL" id="OOK84668.1"/>
    </source>
</evidence>
<sequence>MTRLMADIAQRRVRIAEADTATPSPFAASLLFGYVGAFIYEGDVPLAERRAAALSLDSTLLAELLGRVELRELLDPEVIVATGRQLQHLTADRAARDAEGVADLLRLLGPLTEDEVAARAGAPDVGGWLEGLRAARRALTVSFAGRNWWVAVEDIGRLRDGVGAAVPVGLPATFTEEVADPLGELLGRYARTHTPFTTAEAAARFGLGLRVTTDVLGRLAGDGRLVRGDFVVAAAPGGVGSQQWCDAEVLRILRRRSLAALRAQVEPVSTTAYGRFLPEWHHVGATDTGGVDRLAAVIDQLAGARIPASALEPLVLAPRVRDYSPAMLDELLASGEVIWSGAGLISGSDGWVSLHLADSAPLTLALPANQPAEIELTDAHRVILDMLTGGGAYFFRQLTGNGHTETDLKTALWELIWAGWVTGDTFAPVRAILGGGPGARKRSAPHTADTARRG</sequence>
<evidence type="ECO:0008006" key="5">
    <source>
        <dbReference type="Google" id="ProtNLM"/>
    </source>
</evidence>
<gene>
    <name evidence="3" type="ORF">BZL29_0351</name>
</gene>
<evidence type="ECO:0000313" key="4">
    <source>
        <dbReference type="Proteomes" id="UP000188532"/>
    </source>
</evidence>
<dbReference type="STRING" id="1768.B1T50_20985"/>
<accession>A0A1V3Y031</accession>
<dbReference type="InterPro" id="IPR055368">
    <property type="entry name" value="WH3_Lhr"/>
</dbReference>